<evidence type="ECO:0000256" key="3">
    <source>
        <dbReference type="ARBA" id="ARBA00023163"/>
    </source>
</evidence>
<keyword evidence="3" id="KW-0804">Transcription</keyword>
<dbReference type="PRINTS" id="PR00455">
    <property type="entry name" value="HTHTETR"/>
</dbReference>
<dbReference type="InterPro" id="IPR050109">
    <property type="entry name" value="HTH-type_TetR-like_transc_reg"/>
</dbReference>
<dbReference type="Gene3D" id="1.10.357.10">
    <property type="entry name" value="Tetracycline Repressor, domain 2"/>
    <property type="match status" value="1"/>
</dbReference>
<dbReference type="PANTHER" id="PTHR30055">
    <property type="entry name" value="HTH-TYPE TRANSCRIPTIONAL REGULATOR RUTR"/>
    <property type="match status" value="1"/>
</dbReference>
<accession>A0A931G157</accession>
<keyword evidence="2 4" id="KW-0238">DNA-binding</keyword>
<proteinExistence type="predicted"/>
<dbReference type="EMBL" id="JADQTO010000022">
    <property type="protein sequence ID" value="MBG0566655.1"/>
    <property type="molecule type" value="Genomic_DNA"/>
</dbReference>
<evidence type="ECO:0000256" key="4">
    <source>
        <dbReference type="PROSITE-ProRule" id="PRU00335"/>
    </source>
</evidence>
<dbReference type="GO" id="GO:0000976">
    <property type="term" value="F:transcription cis-regulatory region binding"/>
    <property type="evidence" value="ECO:0007669"/>
    <property type="project" value="TreeGrafter"/>
</dbReference>
<evidence type="ECO:0000313" key="7">
    <source>
        <dbReference type="Proteomes" id="UP000598146"/>
    </source>
</evidence>
<dbReference type="Pfam" id="PF00440">
    <property type="entry name" value="TetR_N"/>
    <property type="match status" value="1"/>
</dbReference>
<dbReference type="Pfam" id="PF21597">
    <property type="entry name" value="TetR_C_43"/>
    <property type="match status" value="1"/>
</dbReference>
<dbReference type="PROSITE" id="PS50977">
    <property type="entry name" value="HTH_TETR_2"/>
    <property type="match status" value="1"/>
</dbReference>
<dbReference type="InterPro" id="IPR036271">
    <property type="entry name" value="Tet_transcr_reg_TetR-rel_C_sf"/>
</dbReference>
<dbReference type="SUPFAM" id="SSF48498">
    <property type="entry name" value="Tetracyclin repressor-like, C-terminal domain"/>
    <property type="match status" value="1"/>
</dbReference>
<dbReference type="AlphaFoldDB" id="A0A931G157"/>
<feature type="DNA-binding region" description="H-T-H motif" evidence="4">
    <location>
        <begin position="36"/>
        <end position="55"/>
    </location>
</feature>
<dbReference type="Proteomes" id="UP000598146">
    <property type="component" value="Unassembled WGS sequence"/>
</dbReference>
<sequence>MPKLWDSTVEEHRRTVHTAILDTTAALVGEHGLAVNMSQIAQHVGIGRATLYKYFPDVEAILVAWHERQVTEHLDQLAQAAAATEDAGERLQAVLSTYLALSSTGRDHGGHAGGQPPGHGTELTMALHHSQHMTPARQRLHDLVTHVITQAADAGIARADVPPAELATYCLHALAAAAALPSPAARQRLLEVTQAGLLPQR</sequence>
<evidence type="ECO:0000259" key="5">
    <source>
        <dbReference type="PROSITE" id="PS50977"/>
    </source>
</evidence>
<reference evidence="6" key="1">
    <citation type="submission" date="2020-11" db="EMBL/GenBank/DDBJ databases">
        <title>Isolation and identification of active actinomycetes.</title>
        <authorList>
            <person name="Sun X."/>
        </authorList>
    </citation>
    <scope>NUCLEOTIDE SEQUENCE</scope>
    <source>
        <strain evidence="6">NEAU-A11</strain>
    </source>
</reference>
<comment type="caution">
    <text evidence="6">The sequence shown here is derived from an EMBL/GenBank/DDBJ whole genome shotgun (WGS) entry which is preliminary data.</text>
</comment>
<evidence type="ECO:0000256" key="1">
    <source>
        <dbReference type="ARBA" id="ARBA00023015"/>
    </source>
</evidence>
<dbReference type="InterPro" id="IPR001647">
    <property type="entry name" value="HTH_TetR"/>
</dbReference>
<name>A0A931G157_9ACTN</name>
<dbReference type="InterPro" id="IPR049445">
    <property type="entry name" value="TetR_SbtR-like_C"/>
</dbReference>
<dbReference type="RefSeq" id="WP_196418430.1">
    <property type="nucleotide sequence ID" value="NZ_JADQTO010000022.1"/>
</dbReference>
<dbReference type="InterPro" id="IPR009057">
    <property type="entry name" value="Homeodomain-like_sf"/>
</dbReference>
<gene>
    <name evidence="6" type="ORF">I4J89_34935</name>
</gene>
<feature type="domain" description="HTH tetR-type" evidence="5">
    <location>
        <begin position="14"/>
        <end position="73"/>
    </location>
</feature>
<dbReference type="PANTHER" id="PTHR30055:SF234">
    <property type="entry name" value="HTH-TYPE TRANSCRIPTIONAL REGULATOR BETI"/>
    <property type="match status" value="1"/>
</dbReference>
<dbReference type="GO" id="GO:0003700">
    <property type="term" value="F:DNA-binding transcription factor activity"/>
    <property type="evidence" value="ECO:0007669"/>
    <property type="project" value="TreeGrafter"/>
</dbReference>
<keyword evidence="7" id="KW-1185">Reference proteome</keyword>
<evidence type="ECO:0000256" key="2">
    <source>
        <dbReference type="ARBA" id="ARBA00023125"/>
    </source>
</evidence>
<organism evidence="6 7">
    <name type="scientific">Actinoplanes aureus</name>
    <dbReference type="NCBI Taxonomy" id="2792083"/>
    <lineage>
        <taxon>Bacteria</taxon>
        <taxon>Bacillati</taxon>
        <taxon>Actinomycetota</taxon>
        <taxon>Actinomycetes</taxon>
        <taxon>Micromonosporales</taxon>
        <taxon>Micromonosporaceae</taxon>
        <taxon>Actinoplanes</taxon>
    </lineage>
</organism>
<keyword evidence="1" id="KW-0805">Transcription regulation</keyword>
<evidence type="ECO:0000313" key="6">
    <source>
        <dbReference type="EMBL" id="MBG0566655.1"/>
    </source>
</evidence>
<protein>
    <submittedName>
        <fullName evidence="6">TetR/AcrR family transcriptional regulator</fullName>
    </submittedName>
</protein>
<dbReference type="SUPFAM" id="SSF46689">
    <property type="entry name" value="Homeodomain-like"/>
    <property type="match status" value="1"/>
</dbReference>